<dbReference type="GO" id="GO:0003677">
    <property type="term" value="F:DNA binding"/>
    <property type="evidence" value="ECO:0007669"/>
    <property type="project" value="UniProtKB-KW"/>
</dbReference>
<dbReference type="InterPro" id="IPR044946">
    <property type="entry name" value="Restrct_endonuc_typeI_TRD_sf"/>
</dbReference>
<name>A0A1V4APZ2_9BACT</name>
<dbReference type="InterPro" id="IPR000055">
    <property type="entry name" value="Restrct_endonuc_typeI_TRD"/>
</dbReference>
<dbReference type="Gene3D" id="1.10.287.1120">
    <property type="entry name" value="Bipartite methylase S protein"/>
    <property type="match status" value="1"/>
</dbReference>
<protein>
    <recommendedName>
        <fullName evidence="4">Type I restriction modification DNA specificity domain-containing protein</fullName>
    </recommendedName>
</protein>
<evidence type="ECO:0000256" key="3">
    <source>
        <dbReference type="ARBA" id="ARBA00023125"/>
    </source>
</evidence>
<evidence type="ECO:0000256" key="1">
    <source>
        <dbReference type="ARBA" id="ARBA00010923"/>
    </source>
</evidence>
<evidence type="ECO:0000256" key="2">
    <source>
        <dbReference type="ARBA" id="ARBA00022747"/>
    </source>
</evidence>
<dbReference type="SUPFAM" id="SSF116734">
    <property type="entry name" value="DNA methylase specificity domain"/>
    <property type="match status" value="2"/>
</dbReference>
<accession>A0A1V4APZ2</accession>
<dbReference type="AlphaFoldDB" id="A0A1V4APZ2"/>
<sequence>MSQKLKPYPEYKDAGLPWLGKIPAHWKICRAKCLFNKVERDVSPEDEVVTCFRDGTVTLRKNRRLRGFTESIKEIGYQGVRKGDLVIHAMDAFAGAIGVSDSDGKCTPVYVICQSRGNFSTYYYAYILREMARTRFILSLARGIRERSTDFRFETFAKQYIPVPPQNEQVDIVNFLDAKAKQINRFIRNKQQLIKLLNEQKQAIINHAVTRGINPNVRLKPSGVEWMGDIPEHWDVLPLKRWVKINERVLPESTAPEYEIKYLDISSVSTGYLVKNPESIKFRNAPSRARRILRKGDTIISTVRTYLKAIYFVEEDLENLVASTGFATLTPNKGSYPKFLSYVIQGDSFIDKVTAFSVGIAYPAIAETRLGALHIAMPTSYDEQRLIAEKIEQESTSIDTAIRRALREIDLIREYRTRLIADVVTGKVDVRGIPIGNSEELEGLEDTDVQEALQEGEEIKETAEALDAND</sequence>
<organism evidence="5 6">
    <name type="scientific">Candidatus Brocadia carolinensis</name>
    <dbReference type="NCBI Taxonomy" id="1004156"/>
    <lineage>
        <taxon>Bacteria</taxon>
        <taxon>Pseudomonadati</taxon>
        <taxon>Planctomycetota</taxon>
        <taxon>Candidatus Brocadiia</taxon>
        <taxon>Candidatus Brocadiales</taxon>
        <taxon>Candidatus Brocadiaceae</taxon>
        <taxon>Candidatus Brocadia</taxon>
    </lineage>
</organism>
<feature type="domain" description="Type I restriction modification DNA specificity" evidence="4">
    <location>
        <begin position="118"/>
        <end position="194"/>
    </location>
</feature>
<comment type="caution">
    <text evidence="5">The sequence shown here is derived from an EMBL/GenBank/DDBJ whole genome shotgun (WGS) entry which is preliminary data.</text>
</comment>
<dbReference type="Proteomes" id="UP000189681">
    <property type="component" value="Unassembled WGS sequence"/>
</dbReference>
<dbReference type="Gene3D" id="3.90.220.20">
    <property type="entry name" value="DNA methylase specificity domains"/>
    <property type="match status" value="2"/>
</dbReference>
<reference evidence="5 6" key="1">
    <citation type="journal article" date="2017" name="Water Res.">
        <title>Discovery and metagenomic analysis of an anammox bacterial enrichment related to Candidatus "Brocadia caroliniensis" in a full-scale glycerol-fed nitritation-denitritation separate centrate treatment process.</title>
        <authorList>
            <person name="Park H."/>
            <person name="Brotto A.C."/>
            <person name="van Loosdrecht M.C."/>
            <person name="Chandran K."/>
        </authorList>
    </citation>
    <scope>NUCLEOTIDE SEQUENCE [LARGE SCALE GENOMIC DNA]</scope>
    <source>
        <strain evidence="5">26THWARD</strain>
    </source>
</reference>
<dbReference type="InterPro" id="IPR051212">
    <property type="entry name" value="Type-I_RE_S_subunit"/>
</dbReference>
<comment type="similarity">
    <text evidence="1">Belongs to the type-I restriction system S methylase family.</text>
</comment>
<keyword evidence="2" id="KW-0680">Restriction system</keyword>
<proteinExistence type="inferred from homology"/>
<dbReference type="PANTHER" id="PTHR43140">
    <property type="entry name" value="TYPE-1 RESTRICTION ENZYME ECOKI SPECIFICITY PROTEIN"/>
    <property type="match status" value="1"/>
</dbReference>
<evidence type="ECO:0000313" key="6">
    <source>
        <dbReference type="Proteomes" id="UP000189681"/>
    </source>
</evidence>
<gene>
    <name evidence="5" type="ORF">AYP45_16300</name>
</gene>
<dbReference type="PANTHER" id="PTHR43140:SF1">
    <property type="entry name" value="TYPE I RESTRICTION ENZYME ECOKI SPECIFICITY SUBUNIT"/>
    <property type="match status" value="1"/>
</dbReference>
<dbReference type="EMBL" id="AYTS01000168">
    <property type="protein sequence ID" value="OOP55164.1"/>
    <property type="molecule type" value="Genomic_DNA"/>
</dbReference>
<dbReference type="Pfam" id="PF01420">
    <property type="entry name" value="Methylase_S"/>
    <property type="match status" value="1"/>
</dbReference>
<dbReference type="STRING" id="1004156.AYP45_16300"/>
<dbReference type="GO" id="GO:0009307">
    <property type="term" value="P:DNA restriction-modification system"/>
    <property type="evidence" value="ECO:0007669"/>
    <property type="project" value="UniProtKB-KW"/>
</dbReference>
<evidence type="ECO:0000259" key="4">
    <source>
        <dbReference type="Pfam" id="PF01420"/>
    </source>
</evidence>
<keyword evidence="3" id="KW-0238">DNA-binding</keyword>
<evidence type="ECO:0000313" key="5">
    <source>
        <dbReference type="EMBL" id="OOP55164.1"/>
    </source>
</evidence>